<dbReference type="KEGG" id="abe:ARB_07931"/>
<feature type="compositionally biased region" description="Low complexity" evidence="1">
    <location>
        <begin position="44"/>
        <end position="63"/>
    </location>
</feature>
<gene>
    <name evidence="2" type="ORF">ARB_07931</name>
</gene>
<evidence type="ECO:0000256" key="1">
    <source>
        <dbReference type="SAM" id="MobiDB-lite"/>
    </source>
</evidence>
<dbReference type="RefSeq" id="XP_003013819.1">
    <property type="nucleotide sequence ID" value="XM_003013773.1"/>
</dbReference>
<feature type="compositionally biased region" description="Basic and acidic residues" evidence="1">
    <location>
        <begin position="68"/>
        <end position="103"/>
    </location>
</feature>
<accession>D4AUL4</accession>
<organism evidence="2 3">
    <name type="scientific">Arthroderma benhamiae (strain ATCC MYA-4681 / CBS 112371)</name>
    <name type="common">Trichophyton mentagrophytes</name>
    <dbReference type="NCBI Taxonomy" id="663331"/>
    <lineage>
        <taxon>Eukaryota</taxon>
        <taxon>Fungi</taxon>
        <taxon>Dikarya</taxon>
        <taxon>Ascomycota</taxon>
        <taxon>Pezizomycotina</taxon>
        <taxon>Eurotiomycetes</taxon>
        <taxon>Eurotiomycetidae</taxon>
        <taxon>Onygenales</taxon>
        <taxon>Arthrodermataceae</taxon>
        <taxon>Trichophyton</taxon>
    </lineage>
</organism>
<evidence type="ECO:0000313" key="2">
    <source>
        <dbReference type="EMBL" id="EFE33179.1"/>
    </source>
</evidence>
<evidence type="ECO:0000313" key="3">
    <source>
        <dbReference type="Proteomes" id="UP000008866"/>
    </source>
</evidence>
<protein>
    <submittedName>
        <fullName evidence="2">Uncharacterized protein</fullName>
    </submittedName>
</protein>
<feature type="region of interest" description="Disordered" evidence="1">
    <location>
        <begin position="21"/>
        <end position="104"/>
    </location>
</feature>
<keyword evidence="3" id="KW-1185">Reference proteome</keyword>
<dbReference type="GeneID" id="9521237"/>
<reference evidence="3" key="1">
    <citation type="journal article" date="2011" name="Genome Biol.">
        <title>Comparative and functional genomics provide insights into the pathogenicity of dermatophytic fungi.</title>
        <authorList>
            <person name="Burmester A."/>
            <person name="Shelest E."/>
            <person name="Gloeckner G."/>
            <person name="Heddergott C."/>
            <person name="Schindler S."/>
            <person name="Staib P."/>
            <person name="Heidel A."/>
            <person name="Felder M."/>
            <person name="Petzold A."/>
            <person name="Szafranski K."/>
            <person name="Feuermann M."/>
            <person name="Pedruzzi I."/>
            <person name="Priebe S."/>
            <person name="Groth M."/>
            <person name="Winkler R."/>
            <person name="Li W."/>
            <person name="Kniemeyer O."/>
            <person name="Schroeckh V."/>
            <person name="Hertweck C."/>
            <person name="Hube B."/>
            <person name="White T.C."/>
            <person name="Platzer M."/>
            <person name="Guthke R."/>
            <person name="Heitman J."/>
            <person name="Woestemeyer J."/>
            <person name="Zipfel P.F."/>
            <person name="Monod M."/>
            <person name="Brakhage A.A."/>
        </authorList>
    </citation>
    <scope>NUCLEOTIDE SEQUENCE [LARGE SCALE GENOMIC DNA]</scope>
    <source>
        <strain evidence="3">ATCC MYA-4681 / CBS 112371</strain>
    </source>
</reference>
<dbReference type="EMBL" id="ABSU01000011">
    <property type="protein sequence ID" value="EFE33179.1"/>
    <property type="molecule type" value="Genomic_DNA"/>
</dbReference>
<sequence length="259" mass="29077">MWERYCRGVNAIVYVILNPKEGEEEEEEEANSAGQPAGGDGRAARPGQQADAGGHPAAGAGQQVRPAGRAERRRADRRDGAEEHHEARGELLRHQRKGRDQPRRRAAVAHRAVEPLTMLSSAFPWLCLLSCLSEHAVCNTILALIQFLRSLFLRLLPPFSTSFVCSSRTLFYAELAMSWRCMKDSRIEVAEAKEVEEVEEVEAKVNRRWSTSSVVDKGEVEVSRAEQSRAGPPPGWFLQKQLSEWLAQPELQEPLALWR</sequence>
<dbReference type="AlphaFoldDB" id="D4AUL4"/>
<name>D4AUL4_ARTBC</name>
<comment type="caution">
    <text evidence="2">The sequence shown here is derived from an EMBL/GenBank/DDBJ whole genome shotgun (WGS) entry which is preliminary data.</text>
</comment>
<dbReference type="Proteomes" id="UP000008866">
    <property type="component" value="Unassembled WGS sequence"/>
</dbReference>
<proteinExistence type="predicted"/>
<dbReference type="HOGENOM" id="CLU_1073522_0_0_1"/>